<dbReference type="PANTHER" id="PTHR39662:SF1">
    <property type="entry name" value="DUF354 DOMAIN-CONTAINING PROTEIN"/>
    <property type="match status" value="1"/>
</dbReference>
<dbReference type="GeneID" id="71926421"/>
<protein>
    <submittedName>
        <fullName evidence="2">DUF354 domain-containing protein</fullName>
    </submittedName>
</protein>
<feature type="region of interest" description="Disordered" evidence="1">
    <location>
        <begin position="346"/>
        <end position="371"/>
    </location>
</feature>
<evidence type="ECO:0000313" key="3">
    <source>
        <dbReference type="Proteomes" id="UP000831768"/>
    </source>
</evidence>
<dbReference type="RefSeq" id="WP_247994782.1">
    <property type="nucleotide sequence ID" value="NZ_CP096019.1"/>
</dbReference>
<gene>
    <name evidence="2" type="ORF">MW046_00200</name>
</gene>
<dbReference type="Proteomes" id="UP000831768">
    <property type="component" value="Chromosome"/>
</dbReference>
<proteinExistence type="predicted"/>
<reference evidence="2" key="1">
    <citation type="submission" date="2022-04" db="EMBL/GenBank/DDBJ databases">
        <title>Halocatena sp. nov., isolated from a salt lake.</title>
        <authorList>
            <person name="Cui H.-L."/>
        </authorList>
    </citation>
    <scope>NUCLEOTIDE SEQUENCE</scope>
    <source>
        <strain evidence="2">AD-1</strain>
    </source>
</reference>
<dbReference type="AlphaFoldDB" id="A0A8U0A6H5"/>
<evidence type="ECO:0000313" key="2">
    <source>
        <dbReference type="EMBL" id="UPM44128.1"/>
    </source>
</evidence>
<sequence length="371" mass="41213">MRYVFFTNTPAHVHLYKHVVRRLQAEGHAVSVMARDYGCTTALLDWHGIDHTVYGGCDTTRWSLLGRLPHHYLHIVSHTRAFDPDVIFGMGAYAAHAGALTRTPTVLVLDSEPTGIDHAVSMPFARTIVTPQAFQKDLGTNHYVFAGFKESAYLHPEVYEPSTDIRERLGLGASDRYVLVRFNAFGSHHDVGQGGFSDEQRRTLIERLADHATVFVSDEGGTLSLDSLPARPFDDHPGVLHDALAEASLLVADTQTMVTEAALLGTPAIRSNSFVGPDDMGNFLELESNGLVYNLQSFDTVLKTAERLLNRPNLETEWRRKRDRYVVDMVNLSSVLTSLARASGDTAAVEELHPRPHVPERSTPRPPRQEN</sequence>
<dbReference type="SUPFAM" id="SSF53756">
    <property type="entry name" value="UDP-Glycosyltransferase/glycogen phosphorylase"/>
    <property type="match status" value="1"/>
</dbReference>
<keyword evidence="3" id="KW-1185">Reference proteome</keyword>
<dbReference type="InterPro" id="IPR007152">
    <property type="entry name" value="DUF354"/>
</dbReference>
<accession>A0A8U0A6H5</accession>
<evidence type="ECO:0000256" key="1">
    <source>
        <dbReference type="SAM" id="MobiDB-lite"/>
    </source>
</evidence>
<dbReference type="Pfam" id="PF04007">
    <property type="entry name" value="DUF354"/>
    <property type="match status" value="1"/>
</dbReference>
<dbReference type="PANTHER" id="PTHR39662">
    <property type="entry name" value="DUF354 DOMAIN-CONTAINING PROTEIN-RELATED"/>
    <property type="match status" value="1"/>
</dbReference>
<organism evidence="2 3">
    <name type="scientific">Halocatena salina</name>
    <dbReference type="NCBI Taxonomy" id="2934340"/>
    <lineage>
        <taxon>Archaea</taxon>
        <taxon>Methanobacteriati</taxon>
        <taxon>Methanobacteriota</taxon>
        <taxon>Stenosarchaea group</taxon>
        <taxon>Halobacteria</taxon>
        <taxon>Halobacteriales</taxon>
        <taxon>Natronomonadaceae</taxon>
        <taxon>Halocatena</taxon>
    </lineage>
</organism>
<feature type="compositionally biased region" description="Basic and acidic residues" evidence="1">
    <location>
        <begin position="350"/>
        <end position="371"/>
    </location>
</feature>
<dbReference type="EMBL" id="CP096019">
    <property type="protein sequence ID" value="UPM44128.1"/>
    <property type="molecule type" value="Genomic_DNA"/>
</dbReference>
<dbReference type="KEGG" id="haad:MW046_00200"/>
<name>A0A8U0A6H5_9EURY</name>